<name>Q82TS5_NITEU</name>
<dbReference type="PANTHER" id="PTHR36174:SF1">
    <property type="entry name" value="LIPID II:GLYCINE GLYCYLTRANSFERASE"/>
    <property type="match status" value="1"/>
</dbReference>
<dbReference type="InterPro" id="IPR038740">
    <property type="entry name" value="BioF2-like_GNAT_dom"/>
</dbReference>
<evidence type="ECO:0000313" key="3">
    <source>
        <dbReference type="Proteomes" id="UP000001416"/>
    </source>
</evidence>
<dbReference type="PANTHER" id="PTHR36174">
    <property type="entry name" value="LIPID II:GLYCINE GLYCYLTRANSFERASE"/>
    <property type="match status" value="1"/>
</dbReference>
<organism evidence="2 3">
    <name type="scientific">Nitrosomonas europaea (strain ATCC 19718 / CIP 103999 / KCTC 2705 / NBRC 14298)</name>
    <dbReference type="NCBI Taxonomy" id="228410"/>
    <lineage>
        <taxon>Bacteria</taxon>
        <taxon>Pseudomonadati</taxon>
        <taxon>Pseudomonadota</taxon>
        <taxon>Betaproteobacteria</taxon>
        <taxon>Nitrosomonadales</taxon>
        <taxon>Nitrosomonadaceae</taxon>
        <taxon>Nitrosomonas</taxon>
    </lineage>
</organism>
<dbReference type="PhylomeDB" id="Q82TS5"/>
<dbReference type="InterPro" id="IPR017469">
    <property type="entry name" value="PEP-CTERM_FemAB-rel"/>
</dbReference>
<proteinExistence type="predicted"/>
<gene>
    <name evidence="2" type="ordered locus">NE1799</name>
</gene>
<evidence type="ECO:0000313" key="2">
    <source>
        <dbReference type="EMBL" id="CAD85710.1"/>
    </source>
</evidence>
<dbReference type="EMBL" id="AL954747">
    <property type="protein sequence ID" value="CAD85710.1"/>
    <property type="molecule type" value="Genomic_DNA"/>
</dbReference>
<dbReference type="STRING" id="228410.NE1799"/>
<dbReference type="SMR" id="Q82TS5"/>
<dbReference type="Gene3D" id="3.40.630.30">
    <property type="match status" value="1"/>
</dbReference>
<reference evidence="2 3" key="1">
    <citation type="journal article" date="2003" name="J. Bacteriol.">
        <title>Complete genome sequence of the ammonia-oxidizing bacterium and obligate chemolithoautotroph Nitrosomonas europaea.</title>
        <authorList>
            <person name="Chain P."/>
            <person name="Lamerdin J."/>
            <person name="Larimer F."/>
            <person name="Regala W."/>
            <person name="Land M."/>
            <person name="Hauser L."/>
            <person name="Hooper A."/>
            <person name="Klotz M."/>
            <person name="Norton J."/>
            <person name="Sayavedra-Soto L."/>
            <person name="Arciero D."/>
            <person name="Hommes N."/>
            <person name="Whittaker M."/>
            <person name="Arp D."/>
        </authorList>
    </citation>
    <scope>NUCLEOTIDE SEQUENCE [LARGE SCALE GENOMIC DNA]</scope>
    <source>
        <strain evidence="3">ATCC 19718 / CIP 103999 / KCTC 2705 / NBRC 14298</strain>
    </source>
</reference>
<dbReference type="AlphaFoldDB" id="Q82TS5"/>
<protein>
    <recommendedName>
        <fullName evidence="1">BioF2-like acetyltransferase domain-containing protein</fullName>
    </recommendedName>
</protein>
<dbReference type="KEGG" id="neu:NE1799"/>
<dbReference type="NCBIfam" id="TIGR03019">
    <property type="entry name" value="pepcterm_femAB"/>
    <property type="match status" value="1"/>
</dbReference>
<dbReference type="SUPFAM" id="SSF55729">
    <property type="entry name" value="Acyl-CoA N-acyltransferases (Nat)"/>
    <property type="match status" value="1"/>
</dbReference>
<dbReference type="InterPro" id="IPR050644">
    <property type="entry name" value="PG_Glycine_Bridge_Synth"/>
</dbReference>
<dbReference type="InterPro" id="IPR016181">
    <property type="entry name" value="Acyl_CoA_acyltransferase"/>
</dbReference>
<evidence type="ECO:0000259" key="1">
    <source>
        <dbReference type="Pfam" id="PF13480"/>
    </source>
</evidence>
<sequence length="322" mass="37426">MACPEATFFHRAGWKQVIEQAFGHKTWFLYIEEGGCIQGVLPLAEIDSLLFGHSLSALPFCVYGGIAAISDDARIRLDQAAQMLATYLKVDYLEYRHLHPFHHDWPTKDLYVTFRKTMDSDVEQNMLAIPRKQRAMVRKGMKYELQSYLDQDTDHFFRAYSASVHRLGTPVFSRKYFRLLKSVFAEDCELLIITKDENVVSAVMSFYFRDEVLPYYGGGTDAARDLAGNDFMYWELMRRACERGYRVFDFGRSKRGTGSYSFKKNWGFEPQPLFYEYQLHQAKTIPEHNPLNPKYQLFIKAWQKMPLALANMLGPHIVKNLG</sequence>
<keyword evidence="3" id="KW-1185">Reference proteome</keyword>
<dbReference type="DNASU" id="1082753"/>
<dbReference type="Proteomes" id="UP000001416">
    <property type="component" value="Chromosome"/>
</dbReference>
<dbReference type="HOGENOM" id="CLU_042156_0_0_4"/>
<dbReference type="eggNOG" id="COG2348">
    <property type="taxonomic scope" value="Bacteria"/>
</dbReference>
<dbReference type="Pfam" id="PF13480">
    <property type="entry name" value="Acetyltransf_6"/>
    <property type="match status" value="1"/>
</dbReference>
<feature type="domain" description="BioF2-like acetyltransferase" evidence="1">
    <location>
        <begin position="132"/>
        <end position="263"/>
    </location>
</feature>
<accession>Q82TS5</accession>